<comment type="subcellular location">
    <subcellularLocation>
        <location evidence="1">Membrane</location>
        <topology evidence="1">Single-pass membrane protein</topology>
    </subcellularLocation>
</comment>
<dbReference type="Proteomes" id="UP000470771">
    <property type="component" value="Unassembled WGS sequence"/>
</dbReference>
<accession>A0A6N9NKJ0</accession>
<dbReference type="CDD" id="cd03401">
    <property type="entry name" value="SPFH_prohibitin"/>
    <property type="match status" value="1"/>
</dbReference>
<keyword evidence="3" id="KW-1133">Transmembrane helix</keyword>
<evidence type="ECO:0000259" key="4">
    <source>
        <dbReference type="SMART" id="SM00244"/>
    </source>
</evidence>
<dbReference type="SMART" id="SM00244">
    <property type="entry name" value="PHB"/>
    <property type="match status" value="1"/>
</dbReference>
<proteinExistence type="predicted"/>
<dbReference type="PANTHER" id="PTHR23222">
    <property type="entry name" value="PROHIBITIN"/>
    <property type="match status" value="1"/>
</dbReference>
<dbReference type="AlphaFoldDB" id="A0A6N9NKJ0"/>
<keyword evidence="3" id="KW-0472">Membrane</keyword>
<dbReference type="GO" id="GO:0016020">
    <property type="term" value="C:membrane"/>
    <property type="evidence" value="ECO:0007669"/>
    <property type="project" value="UniProtKB-SubCell"/>
</dbReference>
<evidence type="ECO:0000256" key="2">
    <source>
        <dbReference type="SAM" id="Coils"/>
    </source>
</evidence>
<evidence type="ECO:0000256" key="1">
    <source>
        <dbReference type="ARBA" id="ARBA00004167"/>
    </source>
</evidence>
<evidence type="ECO:0000256" key="3">
    <source>
        <dbReference type="SAM" id="Phobius"/>
    </source>
</evidence>
<keyword evidence="6" id="KW-1185">Reference proteome</keyword>
<dbReference type="PRINTS" id="PR00679">
    <property type="entry name" value="PROHIBITIN"/>
</dbReference>
<dbReference type="InterPro" id="IPR001107">
    <property type="entry name" value="Band_7"/>
</dbReference>
<reference evidence="5 6" key="1">
    <citation type="submission" date="2019-12" db="EMBL/GenBank/DDBJ databases">
        <authorList>
            <person name="Zhao J."/>
        </authorList>
    </citation>
    <scope>NUCLEOTIDE SEQUENCE [LARGE SCALE GENOMIC DNA]</scope>
    <source>
        <strain evidence="5 6">S-15</strain>
    </source>
</reference>
<feature type="transmembrane region" description="Helical" evidence="3">
    <location>
        <begin position="18"/>
        <end position="35"/>
    </location>
</feature>
<dbReference type="SUPFAM" id="SSF117892">
    <property type="entry name" value="Band 7/SPFH domain"/>
    <property type="match status" value="1"/>
</dbReference>
<protein>
    <submittedName>
        <fullName evidence="5">Prohibitin family protein</fullName>
    </submittedName>
</protein>
<dbReference type="Gene3D" id="3.30.479.30">
    <property type="entry name" value="Band 7 domain"/>
    <property type="match status" value="1"/>
</dbReference>
<feature type="domain" description="Band 7" evidence="4">
    <location>
        <begin position="32"/>
        <end position="193"/>
    </location>
</feature>
<name>A0A6N9NKJ0_9FLAO</name>
<dbReference type="PANTHER" id="PTHR23222:SF0">
    <property type="entry name" value="PROHIBITIN 1"/>
    <property type="match status" value="1"/>
</dbReference>
<gene>
    <name evidence="5" type="ORF">GQN54_09920</name>
</gene>
<evidence type="ECO:0000313" key="6">
    <source>
        <dbReference type="Proteomes" id="UP000470771"/>
    </source>
</evidence>
<dbReference type="InterPro" id="IPR036013">
    <property type="entry name" value="Band_7/SPFH_dom_sf"/>
</dbReference>
<dbReference type="InterPro" id="IPR000163">
    <property type="entry name" value="Prohibitin"/>
</dbReference>
<dbReference type="EMBL" id="WWNE01000007">
    <property type="protein sequence ID" value="NBG66433.1"/>
    <property type="molecule type" value="Genomic_DNA"/>
</dbReference>
<sequence length="276" mass="30197">MSANDINQILAKGQIRNLIIVVGILLILFLLKPWAQVDAGQRGVVLNFGAVQDIVLDEGIHFRIPIMQEIKTVDVRIQKVVTDAASSSSDLQDVDMSVALNYNIIPDKANVVVQTINSDYKSTIIDPAIQEVMKAVSARYTAEELITKRPAVSSEMREALKRRLLESNITVTGFSIINFSFSQTFTDAIEAKQTAEQNALKAKRDLDRIKVEAEQTIAAATAEAEALRLQKMNISPDLIELRKIEAELKAIDKWNGVLPGVTGSGAIPFIGVGGNK</sequence>
<keyword evidence="2" id="KW-0175">Coiled coil</keyword>
<evidence type="ECO:0000313" key="5">
    <source>
        <dbReference type="EMBL" id="NBG66433.1"/>
    </source>
</evidence>
<keyword evidence="3" id="KW-0812">Transmembrane</keyword>
<feature type="coiled-coil region" evidence="2">
    <location>
        <begin position="192"/>
        <end position="230"/>
    </location>
</feature>
<dbReference type="RefSeq" id="WP_160633382.1">
    <property type="nucleotide sequence ID" value="NZ_WWNE01000007.1"/>
</dbReference>
<organism evidence="5 6">
    <name type="scientific">Acidiluteibacter ferrifornacis</name>
    <dbReference type="NCBI Taxonomy" id="2692424"/>
    <lineage>
        <taxon>Bacteria</taxon>
        <taxon>Pseudomonadati</taxon>
        <taxon>Bacteroidota</taxon>
        <taxon>Flavobacteriia</taxon>
        <taxon>Flavobacteriales</taxon>
        <taxon>Cryomorphaceae</taxon>
        <taxon>Acidiluteibacter</taxon>
    </lineage>
</organism>
<dbReference type="Pfam" id="PF01145">
    <property type="entry name" value="Band_7"/>
    <property type="match status" value="1"/>
</dbReference>
<comment type="caution">
    <text evidence="5">The sequence shown here is derived from an EMBL/GenBank/DDBJ whole genome shotgun (WGS) entry which is preliminary data.</text>
</comment>